<sequence>MSSGAGAIPPSATDPELEAWWEEFLAKKKLEDAQDEDARLTWETCTQRKLKFIREVRLLNDLYEPIGKLVHAILSADHHHRGERLYAEWCKFRRKECLMAYYDNSIFRAIYTNYRFFGSATSFLQALVERIIPEHPDLEIYLRDHVHRVISVGVGPGTDIAAFLSFARCRGFTNRLVYYAIDQSEGWSTFLSAFDRHWSMVHNISVWFKSWRFGKRDDVACLPDADMMVFSFSNTTLMDRAIWPLLQQRYRFILVLDGMKDMVVTNFGAAGFSDFRLSEKTTVYYYFMGLPTSLQSSGDAKVKDHHITHFQQQPMSLEVIEGATLHTHA</sequence>
<reference evidence="1 2" key="1">
    <citation type="journal article" date="2022" name="Front. Cell. Infect. Microbiol.">
        <title>The Genomes of Two Strains of Taenia crassiceps the Animal Model for the Study of Human Cysticercosis.</title>
        <authorList>
            <person name="Bobes R.J."/>
            <person name="Estrada K."/>
            <person name="Rios-Valencia D.G."/>
            <person name="Calderon-Gallegos A."/>
            <person name="de la Torre P."/>
            <person name="Carrero J.C."/>
            <person name="Sanchez-Flores A."/>
            <person name="Laclette J.P."/>
        </authorList>
    </citation>
    <scope>NUCLEOTIDE SEQUENCE [LARGE SCALE GENOMIC DNA]</scope>
    <source>
        <strain evidence="1">WFUcys</strain>
    </source>
</reference>
<name>A0ABR4Q355_9CEST</name>
<evidence type="ECO:0000313" key="1">
    <source>
        <dbReference type="EMBL" id="KAL5104103.1"/>
    </source>
</evidence>
<dbReference type="EMBL" id="JAKROA010000014">
    <property type="protein sequence ID" value="KAL5104103.1"/>
    <property type="molecule type" value="Genomic_DNA"/>
</dbReference>
<accession>A0ABR4Q355</accession>
<dbReference type="Proteomes" id="UP001651158">
    <property type="component" value="Unassembled WGS sequence"/>
</dbReference>
<keyword evidence="2" id="KW-1185">Reference proteome</keyword>
<protein>
    <submittedName>
        <fullName evidence="1">Uncharacterized protein</fullName>
    </submittedName>
</protein>
<gene>
    <name evidence="1" type="ORF">TcWFU_005842</name>
</gene>
<proteinExistence type="predicted"/>
<evidence type="ECO:0000313" key="2">
    <source>
        <dbReference type="Proteomes" id="UP001651158"/>
    </source>
</evidence>
<comment type="caution">
    <text evidence="1">The sequence shown here is derived from an EMBL/GenBank/DDBJ whole genome shotgun (WGS) entry which is preliminary data.</text>
</comment>
<organism evidence="1 2">
    <name type="scientific">Taenia crassiceps</name>
    <dbReference type="NCBI Taxonomy" id="6207"/>
    <lineage>
        <taxon>Eukaryota</taxon>
        <taxon>Metazoa</taxon>
        <taxon>Spiralia</taxon>
        <taxon>Lophotrochozoa</taxon>
        <taxon>Platyhelminthes</taxon>
        <taxon>Cestoda</taxon>
        <taxon>Eucestoda</taxon>
        <taxon>Cyclophyllidea</taxon>
        <taxon>Taeniidae</taxon>
        <taxon>Taenia</taxon>
    </lineage>
</organism>